<comment type="similarity">
    <text evidence="16">Belongs to the complex I subunit 5 family.</text>
</comment>
<feature type="domain" description="NADH:quinone oxidoreductase/Mrp antiporter transmembrane" evidence="17">
    <location>
        <begin position="143"/>
        <end position="425"/>
    </location>
</feature>
<feature type="transmembrane region" description="Helical" evidence="16">
    <location>
        <begin position="181"/>
        <end position="200"/>
    </location>
</feature>
<feature type="transmembrane region" description="Helical" evidence="16">
    <location>
        <begin position="283"/>
        <end position="304"/>
    </location>
</feature>
<feature type="domain" description="NADH-Ubiquinone oxidoreductase (complex I) chain 5 N-terminal" evidence="18">
    <location>
        <begin position="77"/>
        <end position="127"/>
    </location>
</feature>
<gene>
    <name evidence="20" type="primary">ND5</name>
</gene>
<dbReference type="Pfam" id="PF00662">
    <property type="entry name" value="Proton_antipo_N"/>
    <property type="match status" value="1"/>
</dbReference>
<keyword evidence="13 16" id="KW-0496">Mitochondrion</keyword>
<feature type="transmembrane region" description="Helical" evidence="16">
    <location>
        <begin position="463"/>
        <end position="479"/>
    </location>
</feature>
<dbReference type="EMBL" id="JQ639062">
    <property type="protein sequence ID" value="AFC88400.1"/>
    <property type="molecule type" value="Genomic_DNA"/>
</dbReference>
<dbReference type="EC" id="7.1.1.2" evidence="2 16"/>
<evidence type="ECO:0000256" key="3">
    <source>
        <dbReference type="ARBA" id="ARBA00021096"/>
    </source>
</evidence>
<keyword evidence="7" id="KW-0999">Mitochondrion inner membrane</keyword>
<evidence type="ECO:0000256" key="4">
    <source>
        <dbReference type="ARBA" id="ARBA00022448"/>
    </source>
</evidence>
<keyword evidence="6 16" id="KW-0812">Transmembrane</keyword>
<feature type="transmembrane region" description="Helical" evidence="16">
    <location>
        <begin position="416"/>
        <end position="442"/>
    </location>
</feature>
<feature type="transmembrane region" description="Helical" evidence="16">
    <location>
        <begin position="94"/>
        <end position="113"/>
    </location>
</feature>
<evidence type="ECO:0000259" key="17">
    <source>
        <dbReference type="Pfam" id="PF00361"/>
    </source>
</evidence>
<feature type="transmembrane region" description="Helical" evidence="16">
    <location>
        <begin position="335"/>
        <end position="360"/>
    </location>
</feature>
<keyword evidence="12 16" id="KW-0830">Ubiquinone</keyword>
<feature type="transmembrane region" description="Helical" evidence="16">
    <location>
        <begin position="311"/>
        <end position="329"/>
    </location>
</feature>
<proteinExistence type="inferred from homology"/>
<dbReference type="Pfam" id="PF06455">
    <property type="entry name" value="NADH5_C"/>
    <property type="match status" value="1"/>
</dbReference>
<feature type="transmembrane region" description="Helical" evidence="16">
    <location>
        <begin position="253"/>
        <end position="271"/>
    </location>
</feature>
<evidence type="ECO:0000256" key="6">
    <source>
        <dbReference type="ARBA" id="ARBA00022692"/>
    </source>
</evidence>
<evidence type="ECO:0000256" key="10">
    <source>
        <dbReference type="ARBA" id="ARBA00022989"/>
    </source>
</evidence>
<dbReference type="RefSeq" id="YP_009001943.1">
    <property type="nucleotide sequence ID" value="NC_023446.1"/>
</dbReference>
<dbReference type="InterPro" id="IPR001750">
    <property type="entry name" value="ND/Mrp_TM"/>
</dbReference>
<feature type="transmembrane region" description="Helical" evidence="16">
    <location>
        <begin position="372"/>
        <end position="396"/>
    </location>
</feature>
<feature type="transmembrane region" description="Helical" evidence="16">
    <location>
        <begin position="597"/>
        <end position="616"/>
    </location>
</feature>
<evidence type="ECO:0000259" key="19">
    <source>
        <dbReference type="Pfam" id="PF06455"/>
    </source>
</evidence>
<feature type="domain" description="NADH dehydrogenase subunit 5 C-terminal" evidence="19">
    <location>
        <begin position="432"/>
        <end position="612"/>
    </location>
</feature>
<reference evidence="20" key="1">
    <citation type="submission" date="2012-02" db="EMBL/GenBank/DDBJ databases">
        <authorList>
            <person name="Kong X."/>
            <person name="Wang S."/>
        </authorList>
    </citation>
    <scope>NUCLEOTIDE SEQUENCE</scope>
</reference>
<dbReference type="InterPro" id="IPR018393">
    <property type="entry name" value="NADHpl_OxRdtase_5_subgr"/>
</dbReference>
<keyword evidence="10 16" id="KW-1133">Transmembrane helix</keyword>
<organism evidence="20">
    <name type="scientific">Cynoglossus itinus</name>
    <dbReference type="NCBI Taxonomy" id="626211"/>
    <lineage>
        <taxon>Eukaryota</taxon>
        <taxon>Metazoa</taxon>
        <taxon>Chordata</taxon>
        <taxon>Craniata</taxon>
        <taxon>Vertebrata</taxon>
        <taxon>Euteleostomi</taxon>
        <taxon>Actinopterygii</taxon>
        <taxon>Neopterygii</taxon>
        <taxon>Teleostei</taxon>
        <taxon>Neoteleostei</taxon>
        <taxon>Acanthomorphata</taxon>
        <taxon>Carangaria</taxon>
        <taxon>Pleuronectiformes</taxon>
        <taxon>Pleuronectoidei</taxon>
        <taxon>Cynoglossidae</taxon>
        <taxon>Cynoglossinae</taxon>
        <taxon>Cynoglossus</taxon>
    </lineage>
</organism>
<accession>W5QKH6</accession>
<protein>
    <recommendedName>
        <fullName evidence="3 16">NADH-ubiquinone oxidoreductase chain 5</fullName>
        <ecNumber evidence="2 16">7.1.1.2</ecNumber>
    </recommendedName>
</protein>
<evidence type="ECO:0000256" key="11">
    <source>
        <dbReference type="ARBA" id="ARBA00023027"/>
    </source>
</evidence>
<dbReference type="Pfam" id="PF00361">
    <property type="entry name" value="Proton_antipo_M"/>
    <property type="match status" value="1"/>
</dbReference>
<sequence>MTCLYSLISEITITGSATVLLILFAAALGFQTSATLTKLAKAELITKTVKIAFFWSLIPLFLNLTSEFVPVDFGFYWFAIGSLPVWLTLNMDSYSVVFLPVALYVTWSILDFAQWYMKEDPNIDQFFKFLLIFLISMIILVTSNNLFMLFIGWEGVGIMSFLLISWWFARPDANTAALQAVMYNRAADLGLIAFMAWTMFTTGSWEFNEIFMYLYDHPATAPGLMLIVAAAGKSAQFGLHPWLPSAMEGPTPVSALLHSSTMVVAGIFLLIRLHPVIAATPTAMTVCLCLGALTTLFTAACALTQNDIKKIIAFSTSSQLGLMMVTVGLGHPNLAFLHICTHAFFKAMLFICSGSIIHSLDNEQDIRKMGGMFHLIPLTSSCITLGSLALVGTPFLSGFYSKDAIIEALNTSNLNAWALALTLLATSFTAVYSLRIAYYVLTGKPRFIPLPPVDESDDHLKKALIRLAMGSLFFGYLIINTLPPMLTPVLTMPTSAKMAAIVVTLLGLGLGFLVSWANSSQARAYPRLRSHFTTLLGFFPSIVHRYIPKSALTLGQLISHQLVDQIWLKLAGPDALSKSNASTSKYINSIQRGVIKLHLMTFIASMAMMLLIFYFIT</sequence>
<feature type="transmembrane region" description="Helical" evidence="16">
    <location>
        <begin position="125"/>
        <end position="141"/>
    </location>
</feature>
<dbReference type="AlphaFoldDB" id="W5QKH6"/>
<dbReference type="GO" id="GO:0003954">
    <property type="term" value="F:NADH dehydrogenase activity"/>
    <property type="evidence" value="ECO:0007669"/>
    <property type="project" value="TreeGrafter"/>
</dbReference>
<dbReference type="GO" id="GO:0015990">
    <property type="term" value="P:electron transport coupled proton transport"/>
    <property type="evidence" value="ECO:0007669"/>
    <property type="project" value="TreeGrafter"/>
</dbReference>
<name>W5QKH6_9PLEU</name>
<evidence type="ECO:0000256" key="12">
    <source>
        <dbReference type="ARBA" id="ARBA00023075"/>
    </source>
</evidence>
<evidence type="ECO:0000256" key="13">
    <source>
        <dbReference type="ARBA" id="ARBA00023128"/>
    </source>
</evidence>
<dbReference type="GO" id="GO:0042773">
    <property type="term" value="P:ATP synthesis coupled electron transport"/>
    <property type="evidence" value="ECO:0007669"/>
    <property type="project" value="InterPro"/>
</dbReference>
<comment type="function">
    <text evidence="16">Core subunit of the mitochondrial membrane respiratory chain NADH dehydrogenase (Complex I) which catalyzes electron transfer from NADH through the respiratory chain, using ubiquinone as an electron acceptor. Essential for the catalytic activity and assembly of complex I.</text>
</comment>
<dbReference type="InterPro" id="IPR010934">
    <property type="entry name" value="NADH_DH_su5_C"/>
</dbReference>
<keyword evidence="8" id="KW-1278">Translocase</keyword>
<evidence type="ECO:0000259" key="18">
    <source>
        <dbReference type="Pfam" id="PF00662"/>
    </source>
</evidence>
<dbReference type="NCBIfam" id="TIGR01974">
    <property type="entry name" value="NDH_I_L"/>
    <property type="match status" value="1"/>
</dbReference>
<feature type="transmembrane region" description="Helical" evidence="16">
    <location>
        <begin position="51"/>
        <end position="79"/>
    </location>
</feature>
<keyword evidence="5" id="KW-0679">Respiratory chain</keyword>
<geneLocation type="mitochondrion" evidence="20"/>
<dbReference type="GO" id="GO:0005743">
    <property type="term" value="C:mitochondrial inner membrane"/>
    <property type="evidence" value="ECO:0007669"/>
    <property type="project" value="UniProtKB-SubCell"/>
</dbReference>
<feature type="transmembrane region" description="Helical" evidence="16">
    <location>
        <begin position="6"/>
        <end position="30"/>
    </location>
</feature>
<dbReference type="InterPro" id="IPR003945">
    <property type="entry name" value="NU5C-like"/>
</dbReference>
<dbReference type="GeneID" id="18267088"/>
<feature type="transmembrane region" description="Helical" evidence="16">
    <location>
        <begin position="499"/>
        <end position="519"/>
    </location>
</feature>
<evidence type="ECO:0000256" key="1">
    <source>
        <dbReference type="ARBA" id="ARBA00004448"/>
    </source>
</evidence>
<dbReference type="InterPro" id="IPR001516">
    <property type="entry name" value="Proton_antipo_N"/>
</dbReference>
<dbReference type="PRINTS" id="PR01434">
    <property type="entry name" value="NADHDHGNASE5"/>
</dbReference>
<dbReference type="GO" id="GO:0008137">
    <property type="term" value="F:NADH dehydrogenase (ubiquinone) activity"/>
    <property type="evidence" value="ECO:0007669"/>
    <property type="project" value="UniProtKB-EC"/>
</dbReference>
<keyword evidence="9" id="KW-0249">Electron transport</keyword>
<evidence type="ECO:0000256" key="2">
    <source>
        <dbReference type="ARBA" id="ARBA00012944"/>
    </source>
</evidence>
<dbReference type="PANTHER" id="PTHR42829">
    <property type="entry name" value="NADH-UBIQUINONE OXIDOREDUCTASE CHAIN 5"/>
    <property type="match status" value="1"/>
</dbReference>
<keyword evidence="4 16" id="KW-0813">Transport</keyword>
<evidence type="ECO:0000256" key="14">
    <source>
        <dbReference type="ARBA" id="ARBA00023136"/>
    </source>
</evidence>
<keyword evidence="11 16" id="KW-0520">NAD</keyword>
<evidence type="ECO:0000256" key="7">
    <source>
        <dbReference type="ARBA" id="ARBA00022792"/>
    </source>
</evidence>
<dbReference type="PANTHER" id="PTHR42829:SF2">
    <property type="entry name" value="NADH-UBIQUINONE OXIDOREDUCTASE CHAIN 5"/>
    <property type="match status" value="1"/>
</dbReference>
<feature type="transmembrane region" description="Helical" evidence="16">
    <location>
        <begin position="147"/>
        <end position="169"/>
    </location>
</feature>
<dbReference type="CTD" id="4540"/>
<feature type="transmembrane region" description="Helical" evidence="16">
    <location>
        <begin position="212"/>
        <end position="232"/>
    </location>
</feature>
<keyword evidence="14 16" id="KW-0472">Membrane</keyword>
<evidence type="ECO:0000256" key="8">
    <source>
        <dbReference type="ARBA" id="ARBA00022967"/>
    </source>
</evidence>
<comment type="catalytic activity">
    <reaction evidence="15 16">
        <text>a ubiquinone + NADH + 5 H(+)(in) = a ubiquinol + NAD(+) + 4 H(+)(out)</text>
        <dbReference type="Rhea" id="RHEA:29091"/>
        <dbReference type="Rhea" id="RHEA-COMP:9565"/>
        <dbReference type="Rhea" id="RHEA-COMP:9566"/>
        <dbReference type="ChEBI" id="CHEBI:15378"/>
        <dbReference type="ChEBI" id="CHEBI:16389"/>
        <dbReference type="ChEBI" id="CHEBI:17976"/>
        <dbReference type="ChEBI" id="CHEBI:57540"/>
        <dbReference type="ChEBI" id="CHEBI:57945"/>
        <dbReference type="EC" id="7.1.1.2"/>
    </reaction>
</comment>
<evidence type="ECO:0000256" key="9">
    <source>
        <dbReference type="ARBA" id="ARBA00022982"/>
    </source>
</evidence>
<evidence type="ECO:0000256" key="5">
    <source>
        <dbReference type="ARBA" id="ARBA00022660"/>
    </source>
</evidence>
<comment type="subcellular location">
    <subcellularLocation>
        <location evidence="1">Mitochondrion inner membrane</location>
        <topology evidence="1">Multi-pass membrane protein</topology>
    </subcellularLocation>
</comment>
<evidence type="ECO:0000256" key="16">
    <source>
        <dbReference type="RuleBase" id="RU003404"/>
    </source>
</evidence>
<evidence type="ECO:0000256" key="15">
    <source>
        <dbReference type="ARBA" id="ARBA00049551"/>
    </source>
</evidence>
<evidence type="ECO:0000313" key="20">
    <source>
        <dbReference type="EMBL" id="AFC88400.1"/>
    </source>
</evidence>